<dbReference type="GO" id="GO:0006508">
    <property type="term" value="P:proteolysis"/>
    <property type="evidence" value="ECO:0007669"/>
    <property type="project" value="UniProtKB-KW"/>
</dbReference>
<comment type="similarity">
    <text evidence="1">Belongs to the peptidase C40 family.</text>
</comment>
<dbReference type="PROSITE" id="PS51935">
    <property type="entry name" value="NLPC_P60"/>
    <property type="match status" value="1"/>
</dbReference>
<keyword evidence="4" id="KW-0788">Thiol protease</keyword>
<feature type="region of interest" description="Disordered" evidence="6">
    <location>
        <begin position="348"/>
        <end position="390"/>
    </location>
</feature>
<evidence type="ECO:0000256" key="5">
    <source>
        <dbReference type="SAM" id="Coils"/>
    </source>
</evidence>
<dbReference type="OrthoDB" id="4771638at2"/>
<feature type="domain" description="NlpC/P60" evidence="7">
    <location>
        <begin position="388"/>
        <end position="526"/>
    </location>
</feature>
<dbReference type="Proteomes" id="UP000199614">
    <property type="component" value="Unassembled WGS sequence"/>
</dbReference>
<dbReference type="SUPFAM" id="SSF54001">
    <property type="entry name" value="Cysteine proteinases"/>
    <property type="match status" value="1"/>
</dbReference>
<dbReference type="PANTHER" id="PTHR47359:SF3">
    <property type="entry name" value="NLP_P60 DOMAIN-CONTAINING PROTEIN-RELATED"/>
    <property type="match status" value="1"/>
</dbReference>
<keyword evidence="5" id="KW-0175">Coiled coil</keyword>
<accession>A0A1I5ALX3</accession>
<feature type="compositionally biased region" description="Low complexity" evidence="6">
    <location>
        <begin position="363"/>
        <end position="389"/>
    </location>
</feature>
<dbReference type="RefSeq" id="WP_143105421.1">
    <property type="nucleotide sequence ID" value="NZ_FOUY01000018.1"/>
</dbReference>
<gene>
    <name evidence="8" type="ORF">SAMN05216207_101847</name>
</gene>
<protein>
    <submittedName>
        <fullName evidence="8">NlpC/P60 family protein</fullName>
    </submittedName>
</protein>
<dbReference type="PANTHER" id="PTHR47359">
    <property type="entry name" value="PEPTIDOGLYCAN DL-ENDOPEPTIDASE CWLO"/>
    <property type="match status" value="1"/>
</dbReference>
<evidence type="ECO:0000313" key="9">
    <source>
        <dbReference type="Proteomes" id="UP000199614"/>
    </source>
</evidence>
<feature type="region of interest" description="Disordered" evidence="6">
    <location>
        <begin position="97"/>
        <end position="120"/>
    </location>
</feature>
<feature type="coiled-coil region" evidence="5">
    <location>
        <begin position="132"/>
        <end position="159"/>
    </location>
</feature>
<reference evidence="8 9" key="1">
    <citation type="submission" date="2016-10" db="EMBL/GenBank/DDBJ databases">
        <authorList>
            <person name="de Groot N.N."/>
        </authorList>
    </citation>
    <scope>NUCLEOTIDE SEQUENCE [LARGE SCALE GENOMIC DNA]</scope>
    <source>
        <strain evidence="8 9">CGMCC 4.1877</strain>
    </source>
</reference>
<dbReference type="InterPro" id="IPR051794">
    <property type="entry name" value="PG_Endopeptidase_C40"/>
</dbReference>
<dbReference type="Pfam" id="PF00877">
    <property type="entry name" value="NLPC_P60"/>
    <property type="match status" value="1"/>
</dbReference>
<keyword evidence="3" id="KW-0378">Hydrolase</keyword>
<dbReference type="Gene3D" id="3.90.1720.10">
    <property type="entry name" value="endopeptidase domain like (from Nostoc punctiforme)"/>
    <property type="match status" value="1"/>
</dbReference>
<keyword evidence="2" id="KW-0645">Protease</keyword>
<dbReference type="AlphaFoldDB" id="A0A1I5ALX3"/>
<dbReference type="InterPro" id="IPR000064">
    <property type="entry name" value="NLP_P60_dom"/>
</dbReference>
<evidence type="ECO:0000256" key="2">
    <source>
        <dbReference type="ARBA" id="ARBA00022670"/>
    </source>
</evidence>
<dbReference type="GO" id="GO:0008234">
    <property type="term" value="F:cysteine-type peptidase activity"/>
    <property type="evidence" value="ECO:0007669"/>
    <property type="project" value="UniProtKB-KW"/>
</dbReference>
<dbReference type="EMBL" id="FOUY01000018">
    <property type="protein sequence ID" value="SFN63471.1"/>
    <property type="molecule type" value="Genomic_DNA"/>
</dbReference>
<keyword evidence="9" id="KW-1185">Reference proteome</keyword>
<sequence>MTRETATRDRRASRGRCPAARMPVGAGVVLVLAAVLVAAPGVAAGPLLDVRPVAAASPAFPGPAASPALPGLAASPALPAPAALPVPAAWPVPAPALPAGPAAPAQPSPPPNPDDDELDQSRRTVEDRAAEVGRLTTRLAELDAQAEQLQIEVAGRNEQALEARDTADAAGREADAAAARASEARRATEEAGRAVDGARTRLDAFVGDVYTHGLDLGPLGLLSRATDPQDLMDRARLTDALSEDQAAVLEELEQARIAQANADSLARAAQEEADRRRAAAEDASAAADQAVVAAIAAADEQQGRLDAVRAERADVQARLDAAANSDAGLRAQRQRYLAWQAEQERIAAEEQRRAREEARARVAQESAPADDPSGPGPSGDDGVPRSGSSAVETVIDRAKAQLGTIYAWGGGNSRGPTTGIRDGGVADRHGDYNKVGFDCSGLMLYAFAGVGIDLPRYSGNQADAGEEVPVSEMRRGDMLSWAENGRTHHIAMYLGDGKMIEAPYSGARVKISPVRYDGLDKVTRMF</sequence>
<evidence type="ECO:0000259" key="7">
    <source>
        <dbReference type="PROSITE" id="PS51935"/>
    </source>
</evidence>
<dbReference type="InterPro" id="IPR038765">
    <property type="entry name" value="Papain-like_cys_pep_sf"/>
</dbReference>
<evidence type="ECO:0000313" key="8">
    <source>
        <dbReference type="EMBL" id="SFN63471.1"/>
    </source>
</evidence>
<evidence type="ECO:0000256" key="1">
    <source>
        <dbReference type="ARBA" id="ARBA00007074"/>
    </source>
</evidence>
<evidence type="ECO:0000256" key="4">
    <source>
        <dbReference type="ARBA" id="ARBA00022807"/>
    </source>
</evidence>
<proteinExistence type="inferred from homology"/>
<organism evidence="8 9">
    <name type="scientific">Pseudonocardia ammonioxydans</name>
    <dbReference type="NCBI Taxonomy" id="260086"/>
    <lineage>
        <taxon>Bacteria</taxon>
        <taxon>Bacillati</taxon>
        <taxon>Actinomycetota</taxon>
        <taxon>Actinomycetes</taxon>
        <taxon>Pseudonocardiales</taxon>
        <taxon>Pseudonocardiaceae</taxon>
        <taxon>Pseudonocardia</taxon>
    </lineage>
</organism>
<dbReference type="STRING" id="260086.SAMN05216207_101847"/>
<evidence type="ECO:0000256" key="6">
    <source>
        <dbReference type="SAM" id="MobiDB-lite"/>
    </source>
</evidence>
<feature type="compositionally biased region" description="Basic and acidic residues" evidence="6">
    <location>
        <begin position="348"/>
        <end position="362"/>
    </location>
</feature>
<evidence type="ECO:0000256" key="3">
    <source>
        <dbReference type="ARBA" id="ARBA00022801"/>
    </source>
</evidence>
<name>A0A1I5ALX3_PSUAM</name>